<dbReference type="InterPro" id="IPR013083">
    <property type="entry name" value="Znf_RING/FYVE/PHD"/>
</dbReference>
<feature type="compositionally biased region" description="Basic and acidic residues" evidence="4">
    <location>
        <begin position="361"/>
        <end position="399"/>
    </location>
</feature>
<dbReference type="EMBL" id="CM035416">
    <property type="protein sequence ID" value="KAH7425735.1"/>
    <property type="molecule type" value="Genomic_DNA"/>
</dbReference>
<dbReference type="Proteomes" id="UP000825935">
    <property type="component" value="Chromosome 11"/>
</dbReference>
<feature type="transmembrane region" description="Helical" evidence="5">
    <location>
        <begin position="42"/>
        <end position="61"/>
    </location>
</feature>
<sequence length="989" mass="110618">MCILCIASRWSRHIAAMVMPMVTLWAISQFLPQGFRFEINSPKLACIGVLFVSLSWFELVMPRISAWRARRIAALKEKRRLEAQEAAKRRKKAIRRCRNCDTPYKDQNPASGRFMCTFCGHVSKRPWLEFPVGPSNSSNNLSLPGSAVEFLSGGFFSVNVSPKYWYDRASFIRPNWVSGRSWIAVGPWIDGVSWGTSTSWFGGAWPASSLYFVNAGLGWPGSAGNLFGDGVFGGERWFAGDSCSGVIWFVVRVFSQVLVFTVWIWRKLSRSNNAEDCNSNKDNEACDFADVVENSNFEAKDKKSRRKAEEKRLARLEKELQEAEERKQREEVARLVEERRRQRVKKEGLDEIMSTSTQKDVAIERRSERREARMNKKEKASYEKDTFTEQSIEDKKEKCNPVAAKNMKPFGNTGGKEKDSDNKPAATSISKWSAFEPKGSRRSKLLYDSKKTPITTKRAENLFNDMDHPGIMCKKPVSVMSFPSPASTSSKKGIEVCTSISGSPWTQSPFSNVVSCGGSEAELDTSQSASIVHNSSEVENTFNSDMGMESLTSSSKFDTLRQQLQTSFSPGCAFVHSKTVIDSKAFVDSKSSSQTEYQISTSTYGNADNYSSDDHVFLQFKDVISCQCSEDTNHSSDNSSRVSIHNKSLFSDCQSSVLQSSQPMAPNAALHLAGNSTHVSNVRISASLSGNESTDRLPHGSTCVCSSEMPTFTICETSSSSSLPLKLEMLQGSETFKKSTSYWLCESEMFSMQDVGVMHQENGKYGSFLHPLGTDILPVDASSQHKEDLYQQITVDPEFYLPSSLLSFEESDSCECCCKGSIHGNNISTGPDVDQCEPFAWEDWDVRYKVPPEFVDCITHSLMQDPVITADGHSYERSAIEDWLKLHDTSPKTGEQLPPPPGGKGVDKSLRPNHILRCQIMEFKERILQRLRCSDHHKTVHGSKNDEFVTPTIDSSFQSLQNRLMLAATPTLWSNGISGDQRLYHKVNQ</sequence>
<keyword evidence="5" id="KW-1133">Transmembrane helix</keyword>
<dbReference type="EMBL" id="CM035416">
    <property type="protein sequence ID" value="KAH7425737.1"/>
    <property type="molecule type" value="Genomic_DNA"/>
</dbReference>
<comment type="caution">
    <text evidence="7">The sequence shown here is derived from an EMBL/GenBank/DDBJ whole genome shotgun (WGS) entry which is preliminary data.</text>
</comment>
<proteinExistence type="predicted"/>
<accession>A0A8T2TQT3</accession>
<evidence type="ECO:0000256" key="5">
    <source>
        <dbReference type="SAM" id="Phobius"/>
    </source>
</evidence>
<dbReference type="InterPro" id="IPR052085">
    <property type="entry name" value="WD-SAM-U-box"/>
</dbReference>
<dbReference type="InterPro" id="IPR003613">
    <property type="entry name" value="Ubox_domain"/>
</dbReference>
<name>A0A8T2TQT3_CERRI</name>
<keyword evidence="2" id="KW-0808">Transferase</keyword>
<dbReference type="GO" id="GO:0016567">
    <property type="term" value="P:protein ubiquitination"/>
    <property type="evidence" value="ECO:0007669"/>
    <property type="project" value="InterPro"/>
</dbReference>
<comment type="pathway">
    <text evidence="1">Protein modification; protein ubiquitination.</text>
</comment>
<dbReference type="SUPFAM" id="SSF57850">
    <property type="entry name" value="RING/U-box"/>
    <property type="match status" value="1"/>
</dbReference>
<evidence type="ECO:0000256" key="3">
    <source>
        <dbReference type="SAM" id="Coils"/>
    </source>
</evidence>
<evidence type="ECO:0000256" key="1">
    <source>
        <dbReference type="ARBA" id="ARBA00004906"/>
    </source>
</evidence>
<evidence type="ECO:0000313" key="8">
    <source>
        <dbReference type="Proteomes" id="UP000825935"/>
    </source>
</evidence>
<feature type="coiled-coil region" evidence="3">
    <location>
        <begin position="299"/>
        <end position="340"/>
    </location>
</feature>
<dbReference type="PROSITE" id="PS51698">
    <property type="entry name" value="U_BOX"/>
    <property type="match status" value="1"/>
</dbReference>
<dbReference type="Gene3D" id="3.30.40.10">
    <property type="entry name" value="Zinc/RING finger domain, C3HC4 (zinc finger)"/>
    <property type="match status" value="1"/>
</dbReference>
<keyword evidence="8" id="KW-1185">Reference proteome</keyword>
<dbReference type="OrthoDB" id="629492at2759"/>
<feature type="region of interest" description="Disordered" evidence="4">
    <location>
        <begin position="889"/>
        <end position="909"/>
    </location>
</feature>
<feature type="domain" description="U-box" evidence="6">
    <location>
        <begin position="849"/>
        <end position="930"/>
    </location>
</feature>
<dbReference type="EMBL" id="CM035416">
    <property type="protein sequence ID" value="KAH7425738.1"/>
    <property type="molecule type" value="Genomic_DNA"/>
</dbReference>
<dbReference type="GO" id="GO:0004842">
    <property type="term" value="F:ubiquitin-protein transferase activity"/>
    <property type="evidence" value="ECO:0007669"/>
    <property type="project" value="InterPro"/>
</dbReference>
<dbReference type="AlphaFoldDB" id="A0A8T2TQT3"/>
<evidence type="ECO:0000259" key="6">
    <source>
        <dbReference type="PROSITE" id="PS51698"/>
    </source>
</evidence>
<dbReference type="SMART" id="SM00504">
    <property type="entry name" value="Ubox"/>
    <property type="match status" value="1"/>
</dbReference>
<keyword evidence="5" id="KW-0812">Transmembrane</keyword>
<dbReference type="PANTHER" id="PTHR46573">
    <property type="entry name" value="WD REPEAT, SAM AND U-BOX DOMAIN-CONTAINING PROTEIN 1"/>
    <property type="match status" value="1"/>
</dbReference>
<organism evidence="7 8">
    <name type="scientific">Ceratopteris richardii</name>
    <name type="common">Triangle waterfern</name>
    <dbReference type="NCBI Taxonomy" id="49495"/>
    <lineage>
        <taxon>Eukaryota</taxon>
        <taxon>Viridiplantae</taxon>
        <taxon>Streptophyta</taxon>
        <taxon>Embryophyta</taxon>
        <taxon>Tracheophyta</taxon>
        <taxon>Polypodiopsida</taxon>
        <taxon>Polypodiidae</taxon>
        <taxon>Polypodiales</taxon>
        <taxon>Pteridineae</taxon>
        <taxon>Pteridaceae</taxon>
        <taxon>Parkerioideae</taxon>
        <taxon>Ceratopteris</taxon>
    </lineage>
</organism>
<dbReference type="CDD" id="cd16655">
    <property type="entry name" value="RING-Ubox_WDSUB1-like"/>
    <property type="match status" value="1"/>
</dbReference>
<dbReference type="CDD" id="cd22249">
    <property type="entry name" value="UDM1_RNF168_RNF169-like"/>
    <property type="match status" value="1"/>
</dbReference>
<feature type="transmembrane region" description="Helical" evidence="5">
    <location>
        <begin position="12"/>
        <end position="30"/>
    </location>
</feature>
<feature type="region of interest" description="Disordered" evidence="4">
    <location>
        <begin position="355"/>
        <end position="426"/>
    </location>
</feature>
<keyword evidence="3" id="KW-0175">Coiled coil</keyword>
<evidence type="ECO:0000256" key="2">
    <source>
        <dbReference type="ARBA" id="ARBA00022679"/>
    </source>
</evidence>
<evidence type="ECO:0000256" key="4">
    <source>
        <dbReference type="SAM" id="MobiDB-lite"/>
    </source>
</evidence>
<keyword evidence="5" id="KW-0472">Membrane</keyword>
<dbReference type="EMBL" id="CM035416">
    <property type="protein sequence ID" value="KAH7425734.1"/>
    <property type="molecule type" value="Genomic_DNA"/>
</dbReference>
<gene>
    <name evidence="7" type="ORF">KP509_11G068900</name>
</gene>
<feature type="transmembrane region" description="Helical" evidence="5">
    <location>
        <begin position="246"/>
        <end position="265"/>
    </location>
</feature>
<reference evidence="7" key="1">
    <citation type="submission" date="2021-08" db="EMBL/GenBank/DDBJ databases">
        <title>WGS assembly of Ceratopteris richardii.</title>
        <authorList>
            <person name="Marchant D.B."/>
            <person name="Chen G."/>
            <person name="Jenkins J."/>
            <person name="Shu S."/>
            <person name="Leebens-Mack J."/>
            <person name="Grimwood J."/>
            <person name="Schmutz J."/>
            <person name="Soltis P."/>
            <person name="Soltis D."/>
            <person name="Chen Z.-H."/>
        </authorList>
    </citation>
    <scope>NUCLEOTIDE SEQUENCE</scope>
    <source>
        <strain evidence="7">Whitten #5841</strain>
        <tissue evidence="7">Leaf</tissue>
    </source>
</reference>
<evidence type="ECO:0000313" key="7">
    <source>
        <dbReference type="EMBL" id="KAH7425737.1"/>
    </source>
</evidence>
<dbReference type="Pfam" id="PF04564">
    <property type="entry name" value="U-box"/>
    <property type="match status" value="1"/>
</dbReference>
<protein>
    <recommendedName>
        <fullName evidence="6">U-box domain-containing protein</fullName>
    </recommendedName>
</protein>
<dbReference type="PANTHER" id="PTHR46573:SF1">
    <property type="entry name" value="WD REPEAT, SAM AND U-BOX DOMAIN-CONTAINING PROTEIN 1"/>
    <property type="match status" value="1"/>
</dbReference>